<dbReference type="SUPFAM" id="SSF81324">
    <property type="entry name" value="Voltage-gated potassium channels"/>
    <property type="match status" value="1"/>
</dbReference>
<dbReference type="GO" id="GO:0008324">
    <property type="term" value="F:monoatomic cation transmembrane transporter activity"/>
    <property type="evidence" value="ECO:0007669"/>
    <property type="project" value="InterPro"/>
</dbReference>
<dbReference type="PROSITE" id="PS51202">
    <property type="entry name" value="RCK_C"/>
    <property type="match status" value="1"/>
</dbReference>
<feature type="domain" description="RCK C-terminal" evidence="4">
    <location>
        <begin position="268"/>
        <end position="356"/>
    </location>
</feature>
<dbReference type="InterPro" id="IPR050721">
    <property type="entry name" value="Trk_Ktr_HKT_K-transport"/>
</dbReference>
<dbReference type="InterPro" id="IPR036721">
    <property type="entry name" value="RCK_C_sf"/>
</dbReference>
<dbReference type="SUPFAM" id="SSF116726">
    <property type="entry name" value="TrkA C-terminal domain-like"/>
    <property type="match status" value="1"/>
</dbReference>
<dbReference type="InterPro" id="IPR036291">
    <property type="entry name" value="NAD(P)-bd_dom_sf"/>
</dbReference>
<dbReference type="SUPFAM" id="SSF51735">
    <property type="entry name" value="NAD(P)-binding Rossmann-fold domains"/>
    <property type="match status" value="1"/>
</dbReference>
<evidence type="ECO:0000256" key="2">
    <source>
        <dbReference type="SAM" id="Phobius"/>
    </source>
</evidence>
<dbReference type="Pfam" id="PF02254">
    <property type="entry name" value="TrkA_N"/>
    <property type="match status" value="1"/>
</dbReference>
<evidence type="ECO:0008006" key="7">
    <source>
        <dbReference type="Google" id="ProtNLM"/>
    </source>
</evidence>
<evidence type="ECO:0000313" key="5">
    <source>
        <dbReference type="EMBL" id="OOV34729.1"/>
    </source>
</evidence>
<dbReference type="InterPro" id="IPR013099">
    <property type="entry name" value="K_chnl_dom"/>
</dbReference>
<dbReference type="InterPro" id="IPR006037">
    <property type="entry name" value="RCK_C"/>
</dbReference>
<dbReference type="GO" id="GO:0005886">
    <property type="term" value="C:plasma membrane"/>
    <property type="evidence" value="ECO:0007669"/>
    <property type="project" value="UniProtKB-SubCell"/>
</dbReference>
<feature type="transmembrane region" description="Helical" evidence="2">
    <location>
        <begin position="86"/>
        <end position="103"/>
    </location>
</feature>
<evidence type="ECO:0000259" key="3">
    <source>
        <dbReference type="PROSITE" id="PS51201"/>
    </source>
</evidence>
<accession>A0A1T1D1F3</accession>
<gene>
    <name evidence="5" type="ORF">BV53_05180</name>
</gene>
<reference evidence="5 6" key="1">
    <citation type="submission" date="2017-02" db="EMBL/GenBank/DDBJ databases">
        <title>Draft Genome Sequences of 'Candidatus Synechococcus spongiarum', Cyanobacterial Symbionts of the Mediterranean Sponge Aplysina aerophoba from two locations.</title>
        <authorList>
            <person name="Slaby B.M."/>
            <person name="Hentschel U."/>
        </authorList>
    </citation>
    <scope>NUCLEOTIDE SEQUENCE [LARGE SCALE GENOMIC DNA]</scope>
    <source>
        <strain evidence="5">LMB bulk15N</strain>
    </source>
</reference>
<proteinExistence type="predicted"/>
<feature type="domain" description="RCK N-terminal" evidence="3">
    <location>
        <begin position="131"/>
        <end position="248"/>
    </location>
</feature>
<sequence>MLLRRWRHTPSLERSVKGFFRKRRLRQARIWQNPFSALVFLVVAGAVAYRLAEPSHNWSDAFWMTIITLTTVGYGEVYPLGSGGRLVTVLLLLGGVFIVQWAIQRFLQLSNTGYFQRLRLRREQAMLDAVCDHVIICGYGRMGQEVASCMAREDVPVLVIDHQAQRTARAMEQGFHGITGDASFDDVLRKAGVERARSLVAVLGTDADNVYVALSAKALAPRVQIIARAESQEAASKLRRAGANDVVSPFVAGGRVLAAKALHPEAVSFMEVLAGTRYQIERIQLTTSQEEFSRLPGRSLAEVQLGARSGVLVLAINSSRGVQVNPGGQAVLHPGDQLILLGSARQRRAAEALLGLAAARVEVLEDPMDLHDESIQSLS</sequence>
<dbReference type="OrthoDB" id="9785285at2"/>
<feature type="transmembrane region" description="Helical" evidence="2">
    <location>
        <begin position="30"/>
        <end position="49"/>
    </location>
</feature>
<feature type="transmembrane region" description="Helical" evidence="2">
    <location>
        <begin position="61"/>
        <end position="79"/>
    </location>
</feature>
<keyword evidence="2" id="KW-0812">Transmembrane</keyword>
<dbReference type="AlphaFoldDB" id="A0A1T1D1F3"/>
<dbReference type="Gene3D" id="1.10.287.70">
    <property type="match status" value="1"/>
</dbReference>
<dbReference type="EMBL" id="MWLE01000071">
    <property type="protein sequence ID" value="OOV34729.1"/>
    <property type="molecule type" value="Genomic_DNA"/>
</dbReference>
<protein>
    <recommendedName>
        <fullName evidence="7">VIC family potassium channel protein</fullName>
    </recommendedName>
</protein>
<dbReference type="InterPro" id="IPR003148">
    <property type="entry name" value="RCK_N"/>
</dbReference>
<dbReference type="PANTHER" id="PTHR43833:SF9">
    <property type="entry name" value="POTASSIUM CHANNEL PROTEIN YUGO-RELATED"/>
    <property type="match status" value="1"/>
</dbReference>
<comment type="caution">
    <text evidence="5">The sequence shown here is derived from an EMBL/GenBank/DDBJ whole genome shotgun (WGS) entry which is preliminary data.</text>
</comment>
<dbReference type="Proteomes" id="UP000242590">
    <property type="component" value="Unassembled WGS sequence"/>
</dbReference>
<evidence type="ECO:0000256" key="1">
    <source>
        <dbReference type="ARBA" id="ARBA00004651"/>
    </source>
</evidence>
<dbReference type="Pfam" id="PF07885">
    <property type="entry name" value="Ion_trans_2"/>
    <property type="match status" value="1"/>
</dbReference>
<dbReference type="PANTHER" id="PTHR43833">
    <property type="entry name" value="POTASSIUM CHANNEL PROTEIN 2-RELATED-RELATED"/>
    <property type="match status" value="1"/>
</dbReference>
<keyword evidence="2" id="KW-1133">Transmembrane helix</keyword>
<dbReference type="GO" id="GO:0006813">
    <property type="term" value="P:potassium ion transport"/>
    <property type="evidence" value="ECO:0007669"/>
    <property type="project" value="InterPro"/>
</dbReference>
<evidence type="ECO:0000259" key="4">
    <source>
        <dbReference type="PROSITE" id="PS51202"/>
    </source>
</evidence>
<keyword evidence="2" id="KW-0472">Membrane</keyword>
<dbReference type="Pfam" id="PF02080">
    <property type="entry name" value="TrkA_C"/>
    <property type="match status" value="1"/>
</dbReference>
<organism evidence="5 6">
    <name type="scientific">Candidatus Synechococcus spongiarum LMB bulk15N</name>
    <dbReference type="NCBI Taxonomy" id="1943583"/>
    <lineage>
        <taxon>Bacteria</taxon>
        <taxon>Bacillati</taxon>
        <taxon>Cyanobacteriota</taxon>
        <taxon>Cyanophyceae</taxon>
        <taxon>Synechococcales</taxon>
        <taxon>Synechococcaceae</taxon>
        <taxon>Synechococcus</taxon>
    </lineage>
</organism>
<dbReference type="PROSITE" id="PS51201">
    <property type="entry name" value="RCK_N"/>
    <property type="match status" value="1"/>
</dbReference>
<dbReference type="Gene3D" id="3.30.70.1450">
    <property type="entry name" value="Regulator of K+ conductance, C-terminal domain"/>
    <property type="match status" value="1"/>
</dbReference>
<dbReference type="Gene3D" id="3.40.50.720">
    <property type="entry name" value="NAD(P)-binding Rossmann-like Domain"/>
    <property type="match status" value="1"/>
</dbReference>
<evidence type="ECO:0000313" key="6">
    <source>
        <dbReference type="Proteomes" id="UP000242590"/>
    </source>
</evidence>
<comment type="subcellular location">
    <subcellularLocation>
        <location evidence="1">Cell membrane</location>
        <topology evidence="1">Multi-pass membrane protein</topology>
    </subcellularLocation>
</comment>
<name>A0A1T1D1F3_9SYNE</name>